<reference evidence="6" key="1">
    <citation type="submission" date="2022-12" db="EMBL/GenBank/DDBJ databases">
        <authorList>
            <person name="Petersen C."/>
        </authorList>
    </citation>
    <scope>NUCLEOTIDE SEQUENCE</scope>
    <source>
        <strain evidence="6">IBT 16125</strain>
    </source>
</reference>
<dbReference type="SUPFAM" id="SSF48403">
    <property type="entry name" value="Ankyrin repeat"/>
    <property type="match status" value="2"/>
</dbReference>
<keyword evidence="2" id="KW-0040">ANK repeat</keyword>
<protein>
    <submittedName>
        <fullName evidence="6">Aldehyde dehydrogenaseC-terminal</fullName>
    </submittedName>
</protein>
<dbReference type="Gene3D" id="1.25.40.20">
    <property type="entry name" value="Ankyrin repeat-containing domain"/>
    <property type="match status" value="3"/>
</dbReference>
<evidence type="ECO:0000259" key="5">
    <source>
        <dbReference type="Pfam" id="PF24883"/>
    </source>
</evidence>
<feature type="domain" description="Nephrocystin 3-like N-terminal" evidence="5">
    <location>
        <begin position="309"/>
        <end position="459"/>
    </location>
</feature>
<accession>A0AAD6C9R3</accession>
<evidence type="ECO:0000313" key="7">
    <source>
        <dbReference type="Proteomes" id="UP001213681"/>
    </source>
</evidence>
<dbReference type="InterPro" id="IPR002110">
    <property type="entry name" value="Ankyrin_rpt"/>
</dbReference>
<organism evidence="6 7">
    <name type="scientific">Penicillium daleae</name>
    <dbReference type="NCBI Taxonomy" id="63821"/>
    <lineage>
        <taxon>Eukaryota</taxon>
        <taxon>Fungi</taxon>
        <taxon>Dikarya</taxon>
        <taxon>Ascomycota</taxon>
        <taxon>Pezizomycotina</taxon>
        <taxon>Eurotiomycetes</taxon>
        <taxon>Eurotiomycetidae</taxon>
        <taxon>Eurotiales</taxon>
        <taxon>Aspergillaceae</taxon>
        <taxon>Penicillium</taxon>
    </lineage>
</organism>
<dbReference type="Proteomes" id="UP001213681">
    <property type="component" value="Unassembled WGS sequence"/>
</dbReference>
<evidence type="ECO:0000256" key="3">
    <source>
        <dbReference type="SAM" id="MobiDB-lite"/>
    </source>
</evidence>
<feature type="region of interest" description="Disordered" evidence="3">
    <location>
        <begin position="1"/>
        <end position="60"/>
    </location>
</feature>
<dbReference type="EMBL" id="JAPVEA010000004">
    <property type="protein sequence ID" value="KAJ5455939.1"/>
    <property type="molecule type" value="Genomic_DNA"/>
</dbReference>
<dbReference type="Pfam" id="PF22939">
    <property type="entry name" value="WHD_GPIID"/>
    <property type="match status" value="1"/>
</dbReference>
<reference evidence="6" key="2">
    <citation type="journal article" date="2023" name="IMA Fungus">
        <title>Comparative genomic study of the Penicillium genus elucidates a diverse pangenome and 15 lateral gene transfer events.</title>
        <authorList>
            <person name="Petersen C."/>
            <person name="Sorensen T."/>
            <person name="Nielsen M.R."/>
            <person name="Sondergaard T.E."/>
            <person name="Sorensen J.L."/>
            <person name="Fitzpatrick D.A."/>
            <person name="Frisvad J.C."/>
            <person name="Nielsen K.L."/>
        </authorList>
    </citation>
    <scope>NUCLEOTIDE SEQUENCE</scope>
    <source>
        <strain evidence="6">IBT 16125</strain>
    </source>
</reference>
<dbReference type="RefSeq" id="XP_056768312.1">
    <property type="nucleotide sequence ID" value="XM_056907585.1"/>
</dbReference>
<dbReference type="Pfam" id="PF12796">
    <property type="entry name" value="Ank_2"/>
    <property type="match status" value="4"/>
</dbReference>
<evidence type="ECO:0000256" key="1">
    <source>
        <dbReference type="ARBA" id="ARBA00022737"/>
    </source>
</evidence>
<dbReference type="PANTHER" id="PTHR24198">
    <property type="entry name" value="ANKYRIN REPEAT AND PROTEIN KINASE DOMAIN-CONTAINING PROTEIN"/>
    <property type="match status" value="1"/>
</dbReference>
<dbReference type="Pfam" id="PF24883">
    <property type="entry name" value="NPHP3_N"/>
    <property type="match status" value="1"/>
</dbReference>
<dbReference type="InterPro" id="IPR054471">
    <property type="entry name" value="GPIID_WHD"/>
</dbReference>
<evidence type="ECO:0000313" key="6">
    <source>
        <dbReference type="EMBL" id="KAJ5455939.1"/>
    </source>
</evidence>
<dbReference type="Gene3D" id="3.40.50.300">
    <property type="entry name" value="P-loop containing nucleotide triphosphate hydrolases"/>
    <property type="match status" value="1"/>
</dbReference>
<feature type="compositionally biased region" description="Low complexity" evidence="3">
    <location>
        <begin position="20"/>
        <end position="34"/>
    </location>
</feature>
<dbReference type="InterPro" id="IPR036770">
    <property type="entry name" value="Ankyrin_rpt-contain_sf"/>
</dbReference>
<sequence>MGLKRLVAKLNRPKQALKDPTSSNSSSPAPSSGPATDNGTAVSSAAVPSDIDNDPGPLQASAADERNLWLEAFGKLSRKSQLELERRGMKSSEPLIDQIEAFQKEAERVRDQSLARDWKIQIGDHEVSIRQTTIQVVHWATKIGDLAIQFSPSTGAGVWAVARSILQEVDTFDKEKIALISVVDKAAGALFCGQVYYEIYTLDRTGRTDVVEKLHDKMVKLYACVLELLAKSTNLSSNTAVQFYCAVFDPKKPSEMLSELQSLEQDLATAAQKCEITAHARQEAEFKEYLQEAEDCLHIISRNLEQVLHVLWLQGSPAAGTGKTFLTSAVVTHIGTMTGSQMEGFAFFFCNRDEKDRREALPVLRCLVRQLAAPKLNTRSVRKSLQEAREKATDRASQLGLSECHDQLLESFMLFSTTFIVLDAMDEVLDEELEILIGRLDELFRKTEAGNRVKLFVASQPEKEITRMYGSRPTVIIQAGDNKPDIERFVKLEMDTFEKRYPKSDVTPKKDESITTILDKCDNIGLNATYDQIYFKIQDRLRPEKELAERTIKWVMCAPLPLSSEVLLGAARVSLEKDQIKIVNRVQQESLLSICENLLMIDSAGYWRFFHLSAREYFEATQDPSQNKFSFCAQVCFQSLITMFTPTISISASTDPDIASTPSHPAHPFSQHVRSFWPFYAAQLTENDKSIIWLKRFLGSLERSSPFFIQWGAQVSDGEFDFSDLFQGQRRNLGPFKTPIFAIAWFSLYKVLQGWFDNTKFDPFQKNEKGDSLLTIAAQAGCVPLCADLISRGVSVNQDCVSDIYGSCLAAAAWCREFETTKFLIEEGKADVDLPLSCGMYGNALTAAASRGDLAIVRYLVEDAKAEVNARMETGYFGSPLAAAAAAADPSYNGLKVVRYLVENAQAEVNVQLQAGAFGSPLAAATASLTGLETVKYLVEEAQADVNLLLESGNYGSALASAVGSSYGLEITRYLIEEAHADVDLQLKAGFYGSALAVATSMGNIEVVRYLVEEACGEVNLLLETGIHGSALAAAARSGDLDTVQYLVEEACAEVNLLLEAGIHGSALAAAAGSGHLDTVQYLVEEANADVNQVLPKEGHCGSALAAAAYMGYLDTVRYFVEEAHVDVNIPLDGGDFSSALAAAAASSNGERLKTVRYLVEEAGANVNIFPITEGEYGTPLVHAVDAGHMDIVQYLVEEGKADVNLQCRIWQYSTALEVALSFDNQDMAEYLVSRGAVTS</sequence>
<dbReference type="SUPFAM" id="SSF52540">
    <property type="entry name" value="P-loop containing nucleoside triphosphate hydrolases"/>
    <property type="match status" value="1"/>
</dbReference>
<keyword evidence="7" id="KW-1185">Reference proteome</keyword>
<dbReference type="PANTHER" id="PTHR24198:SF194">
    <property type="entry name" value="INVERSIN-A"/>
    <property type="match status" value="1"/>
</dbReference>
<gene>
    <name evidence="6" type="ORF">N7458_004203</name>
</gene>
<proteinExistence type="predicted"/>
<name>A0AAD6C9R3_9EURO</name>
<comment type="caution">
    <text evidence="6">The sequence shown here is derived from an EMBL/GenBank/DDBJ whole genome shotgun (WGS) entry which is preliminary data.</text>
</comment>
<dbReference type="InterPro" id="IPR027417">
    <property type="entry name" value="P-loop_NTPase"/>
</dbReference>
<evidence type="ECO:0000259" key="4">
    <source>
        <dbReference type="Pfam" id="PF22939"/>
    </source>
</evidence>
<evidence type="ECO:0000256" key="2">
    <source>
        <dbReference type="ARBA" id="ARBA00023043"/>
    </source>
</evidence>
<dbReference type="GeneID" id="81597828"/>
<feature type="domain" description="GPI inositol-deacylase winged helix" evidence="4">
    <location>
        <begin position="545"/>
        <end position="619"/>
    </location>
</feature>
<keyword evidence="1" id="KW-0677">Repeat</keyword>
<dbReference type="AlphaFoldDB" id="A0AAD6C9R3"/>
<dbReference type="InterPro" id="IPR056884">
    <property type="entry name" value="NPHP3-like_N"/>
</dbReference>
<dbReference type="SMART" id="SM00248">
    <property type="entry name" value="ANK"/>
    <property type="match status" value="11"/>
</dbReference>